<dbReference type="PIRSF" id="PIRSF000676">
    <property type="entry name" value="Homoser_kin"/>
    <property type="match status" value="1"/>
</dbReference>
<dbReference type="SUPFAM" id="SSF54211">
    <property type="entry name" value="Ribosomal protein S5 domain 2-like"/>
    <property type="match status" value="1"/>
</dbReference>
<sequence>MGLSFVSEPVRVRVPATSANLGPGFDSLGLALALHDQVSARVTAGGCQVTVTGAGAGELPDDDTHLVVRAMRATFDLLGGQPRGLALDCVNGIPQARGLGSSSAAIVAGVELARALVADGADRLDDAGALRLAAEIEGHPDNVAPCLLGGFTIAWTETTAPAVAGMAGVASVNAVAAEAADAADAAVTNPADGARAVTLRPSAAVTPVLFVPEERGLTAVARAALPATVPHHDAARNAGRAALLVHALTVDPSLLFPATEDRLHQDYRATGMPGTAALVTALREAGVAAVVSGAGPTVLALSTVPEEFDPGIGWSVRLLPVDVTGALVDRVRLGHAERDPVAAGRKS</sequence>
<evidence type="ECO:0000256" key="13">
    <source>
        <dbReference type="HAMAP-Rule" id="MF_00384"/>
    </source>
</evidence>
<dbReference type="Pfam" id="PF08544">
    <property type="entry name" value="GHMP_kinases_C"/>
    <property type="match status" value="1"/>
</dbReference>
<comment type="subcellular location">
    <subcellularLocation>
        <location evidence="13">Cytoplasm</location>
    </subcellularLocation>
</comment>
<dbReference type="SUPFAM" id="SSF55060">
    <property type="entry name" value="GHMP Kinase, C-terminal domain"/>
    <property type="match status" value="1"/>
</dbReference>
<dbReference type="PRINTS" id="PR00958">
    <property type="entry name" value="HOMSERKINASE"/>
</dbReference>
<dbReference type="Gene3D" id="3.30.230.10">
    <property type="match status" value="1"/>
</dbReference>
<dbReference type="Gene3D" id="3.30.70.890">
    <property type="entry name" value="GHMP kinase, C-terminal domain"/>
    <property type="match status" value="1"/>
</dbReference>
<comment type="catalytic activity">
    <reaction evidence="11 13">
        <text>L-homoserine + ATP = O-phospho-L-homoserine + ADP + H(+)</text>
        <dbReference type="Rhea" id="RHEA:13985"/>
        <dbReference type="ChEBI" id="CHEBI:15378"/>
        <dbReference type="ChEBI" id="CHEBI:30616"/>
        <dbReference type="ChEBI" id="CHEBI:57476"/>
        <dbReference type="ChEBI" id="CHEBI:57590"/>
        <dbReference type="ChEBI" id="CHEBI:456216"/>
        <dbReference type="EC" id="2.7.1.39"/>
    </reaction>
</comment>
<keyword evidence="13" id="KW-0963">Cytoplasm</keyword>
<dbReference type="InterPro" id="IPR000870">
    <property type="entry name" value="Homoserine_kinase"/>
</dbReference>
<dbReference type="NCBIfam" id="TIGR00191">
    <property type="entry name" value="thrB"/>
    <property type="match status" value="1"/>
</dbReference>
<dbReference type="InterPro" id="IPR006203">
    <property type="entry name" value="GHMP_knse_ATP-bd_CS"/>
</dbReference>
<evidence type="ECO:0000256" key="7">
    <source>
        <dbReference type="ARBA" id="ARBA00022697"/>
    </source>
</evidence>
<feature type="binding site" evidence="13">
    <location>
        <begin position="94"/>
        <end position="104"/>
    </location>
    <ligand>
        <name>ATP</name>
        <dbReference type="ChEBI" id="CHEBI:30616"/>
    </ligand>
</feature>
<dbReference type="RefSeq" id="WP_121156766.1">
    <property type="nucleotide sequence ID" value="NZ_RBKT01000001.1"/>
</dbReference>
<evidence type="ECO:0000256" key="5">
    <source>
        <dbReference type="ARBA" id="ARBA00022605"/>
    </source>
</evidence>
<keyword evidence="10 13" id="KW-0067">ATP-binding</keyword>
<dbReference type="EMBL" id="RBKT01000001">
    <property type="protein sequence ID" value="RKR88097.1"/>
    <property type="molecule type" value="Genomic_DNA"/>
</dbReference>
<dbReference type="UniPathway" id="UPA00050">
    <property type="reaction ID" value="UER00064"/>
</dbReference>
<dbReference type="InterPro" id="IPR020568">
    <property type="entry name" value="Ribosomal_Su5_D2-typ_SF"/>
</dbReference>
<keyword evidence="8 13" id="KW-0547">Nucleotide-binding</keyword>
<evidence type="ECO:0000256" key="1">
    <source>
        <dbReference type="ARBA" id="ARBA00005015"/>
    </source>
</evidence>
<dbReference type="GO" id="GO:0005524">
    <property type="term" value="F:ATP binding"/>
    <property type="evidence" value="ECO:0007669"/>
    <property type="project" value="UniProtKB-UniRule"/>
</dbReference>
<evidence type="ECO:0000259" key="14">
    <source>
        <dbReference type="Pfam" id="PF00288"/>
    </source>
</evidence>
<dbReference type="AlphaFoldDB" id="A0A495JGR6"/>
<dbReference type="EC" id="2.7.1.39" evidence="3 13"/>
<reference evidence="16 17" key="1">
    <citation type="submission" date="2018-10" db="EMBL/GenBank/DDBJ databases">
        <title>Sequencing the genomes of 1000 actinobacteria strains.</title>
        <authorList>
            <person name="Klenk H.-P."/>
        </authorList>
    </citation>
    <scope>NUCLEOTIDE SEQUENCE [LARGE SCALE GENOMIC DNA]</scope>
    <source>
        <strain evidence="16 17">DSM 45175</strain>
    </source>
</reference>
<dbReference type="InterPro" id="IPR006204">
    <property type="entry name" value="GHMP_kinase_N_dom"/>
</dbReference>
<feature type="domain" description="GHMP kinase N-terminal" evidence="14">
    <location>
        <begin position="66"/>
        <end position="150"/>
    </location>
</feature>
<feature type="domain" description="GHMP kinase C-terminal" evidence="15">
    <location>
        <begin position="262"/>
        <end position="302"/>
    </location>
</feature>
<evidence type="ECO:0000313" key="17">
    <source>
        <dbReference type="Proteomes" id="UP000277671"/>
    </source>
</evidence>
<evidence type="ECO:0000313" key="16">
    <source>
        <dbReference type="EMBL" id="RKR88097.1"/>
    </source>
</evidence>
<dbReference type="OrthoDB" id="9769912at2"/>
<keyword evidence="9 13" id="KW-0418">Kinase</keyword>
<gene>
    <name evidence="13" type="primary">thrB</name>
    <name evidence="16" type="ORF">BDK92_2403</name>
</gene>
<dbReference type="PROSITE" id="PS00627">
    <property type="entry name" value="GHMP_KINASES_ATP"/>
    <property type="match status" value="1"/>
</dbReference>
<keyword evidence="6 13" id="KW-0808">Transferase</keyword>
<evidence type="ECO:0000256" key="9">
    <source>
        <dbReference type="ARBA" id="ARBA00022777"/>
    </source>
</evidence>
<comment type="pathway">
    <text evidence="1 13">Amino-acid biosynthesis; L-threonine biosynthesis; L-threonine from L-aspartate: step 4/5.</text>
</comment>
<dbReference type="GO" id="GO:0005737">
    <property type="term" value="C:cytoplasm"/>
    <property type="evidence" value="ECO:0007669"/>
    <property type="project" value="UniProtKB-SubCell"/>
</dbReference>
<evidence type="ECO:0000256" key="4">
    <source>
        <dbReference type="ARBA" id="ARBA00017858"/>
    </source>
</evidence>
<dbReference type="GO" id="GO:0004413">
    <property type="term" value="F:homoserine kinase activity"/>
    <property type="evidence" value="ECO:0007669"/>
    <property type="project" value="UniProtKB-UniRule"/>
</dbReference>
<evidence type="ECO:0000256" key="6">
    <source>
        <dbReference type="ARBA" id="ARBA00022679"/>
    </source>
</evidence>
<evidence type="ECO:0000256" key="3">
    <source>
        <dbReference type="ARBA" id="ARBA00012078"/>
    </source>
</evidence>
<name>A0A495JGR6_9ACTN</name>
<keyword evidence="7 13" id="KW-0791">Threonine biosynthesis</keyword>
<dbReference type="PANTHER" id="PTHR20861">
    <property type="entry name" value="HOMOSERINE/4-DIPHOSPHOCYTIDYL-2-C-METHYL-D-ERYTHRITOL KINASE"/>
    <property type="match status" value="1"/>
</dbReference>
<evidence type="ECO:0000256" key="11">
    <source>
        <dbReference type="ARBA" id="ARBA00049375"/>
    </source>
</evidence>
<protein>
    <recommendedName>
        <fullName evidence="4 13">Homoserine kinase</fullName>
        <shortName evidence="13">HK</shortName>
        <shortName evidence="13">HSK</shortName>
        <ecNumber evidence="3 13">2.7.1.39</ecNumber>
    </recommendedName>
</protein>
<comment type="similarity">
    <text evidence="2 13">Belongs to the GHMP kinase family. Homoserine kinase subfamily.</text>
</comment>
<organism evidence="16 17">
    <name type="scientific">Micromonospora pisi</name>
    <dbReference type="NCBI Taxonomy" id="589240"/>
    <lineage>
        <taxon>Bacteria</taxon>
        <taxon>Bacillati</taxon>
        <taxon>Actinomycetota</taxon>
        <taxon>Actinomycetes</taxon>
        <taxon>Micromonosporales</taxon>
        <taxon>Micromonosporaceae</taxon>
        <taxon>Micromonospora</taxon>
    </lineage>
</organism>
<comment type="caution">
    <text evidence="16">The sequence shown here is derived from an EMBL/GenBank/DDBJ whole genome shotgun (WGS) entry which is preliminary data.</text>
</comment>
<dbReference type="InterPro" id="IPR036554">
    <property type="entry name" value="GHMP_kinase_C_sf"/>
</dbReference>
<dbReference type="PANTHER" id="PTHR20861:SF1">
    <property type="entry name" value="HOMOSERINE KINASE"/>
    <property type="match status" value="1"/>
</dbReference>
<keyword evidence="17" id="KW-1185">Reference proteome</keyword>
<proteinExistence type="inferred from homology"/>
<evidence type="ECO:0000256" key="12">
    <source>
        <dbReference type="ARBA" id="ARBA00049954"/>
    </source>
</evidence>
<dbReference type="Proteomes" id="UP000277671">
    <property type="component" value="Unassembled WGS sequence"/>
</dbReference>
<accession>A0A495JGR6</accession>
<evidence type="ECO:0000259" key="15">
    <source>
        <dbReference type="Pfam" id="PF08544"/>
    </source>
</evidence>
<evidence type="ECO:0000256" key="2">
    <source>
        <dbReference type="ARBA" id="ARBA00007370"/>
    </source>
</evidence>
<dbReference type="Pfam" id="PF00288">
    <property type="entry name" value="GHMP_kinases_N"/>
    <property type="match status" value="1"/>
</dbReference>
<evidence type="ECO:0000256" key="8">
    <source>
        <dbReference type="ARBA" id="ARBA00022741"/>
    </source>
</evidence>
<dbReference type="InterPro" id="IPR013750">
    <property type="entry name" value="GHMP_kinase_C_dom"/>
</dbReference>
<evidence type="ECO:0000256" key="10">
    <source>
        <dbReference type="ARBA" id="ARBA00022840"/>
    </source>
</evidence>
<dbReference type="HAMAP" id="MF_00384">
    <property type="entry name" value="Homoser_kinase"/>
    <property type="match status" value="1"/>
</dbReference>
<dbReference type="InterPro" id="IPR014721">
    <property type="entry name" value="Ribsml_uS5_D2-typ_fold_subgr"/>
</dbReference>
<keyword evidence="5 13" id="KW-0028">Amino-acid biosynthesis</keyword>
<dbReference type="GO" id="GO:0009088">
    <property type="term" value="P:threonine biosynthetic process"/>
    <property type="evidence" value="ECO:0007669"/>
    <property type="project" value="UniProtKB-UniRule"/>
</dbReference>
<comment type="function">
    <text evidence="12 13">Catalyzes the ATP-dependent phosphorylation of L-homoserine to L-homoserine phosphate.</text>
</comment>